<dbReference type="AlphaFoldDB" id="G0NVC3"/>
<feature type="region of interest" description="Disordered" evidence="1">
    <location>
        <begin position="26"/>
        <end position="49"/>
    </location>
</feature>
<dbReference type="Proteomes" id="UP000008068">
    <property type="component" value="Unassembled WGS sequence"/>
</dbReference>
<evidence type="ECO:0000256" key="2">
    <source>
        <dbReference type="SAM" id="SignalP"/>
    </source>
</evidence>
<dbReference type="OrthoDB" id="5970528at2759"/>
<proteinExistence type="predicted"/>
<accession>G0NVC3</accession>
<organism evidence="4">
    <name type="scientific">Caenorhabditis brenneri</name>
    <name type="common">Nematode worm</name>
    <dbReference type="NCBI Taxonomy" id="135651"/>
    <lineage>
        <taxon>Eukaryota</taxon>
        <taxon>Metazoa</taxon>
        <taxon>Ecdysozoa</taxon>
        <taxon>Nematoda</taxon>
        <taxon>Chromadorea</taxon>
        <taxon>Rhabditida</taxon>
        <taxon>Rhabditina</taxon>
        <taxon>Rhabditomorpha</taxon>
        <taxon>Rhabditoidea</taxon>
        <taxon>Rhabditidae</taxon>
        <taxon>Peloderinae</taxon>
        <taxon>Caenorhabditis</taxon>
    </lineage>
</organism>
<dbReference type="HOGENOM" id="CLU_2442792_0_0_1"/>
<feature type="signal peptide" evidence="2">
    <location>
        <begin position="1"/>
        <end position="16"/>
    </location>
</feature>
<evidence type="ECO:0000313" key="3">
    <source>
        <dbReference type="EMBL" id="EGT38367.1"/>
    </source>
</evidence>
<feature type="chain" id="PRO_5003405834" evidence="2">
    <location>
        <begin position="17"/>
        <end position="90"/>
    </location>
</feature>
<evidence type="ECO:0000256" key="1">
    <source>
        <dbReference type="SAM" id="MobiDB-lite"/>
    </source>
</evidence>
<dbReference type="InParanoid" id="G0NVC3"/>
<sequence>MCIILAVSMAAIVVLSACIITRLCSSSKDNRSSRSSRSRRSLETSKLVSSNYGGSITPQHMMQDIEDEQFLRFSMGSAANSNPHYSHYDF</sequence>
<reference evidence="4" key="1">
    <citation type="submission" date="2011-07" db="EMBL/GenBank/DDBJ databases">
        <authorList>
            <consortium name="Caenorhabditis brenneri Sequencing and Analysis Consortium"/>
            <person name="Wilson R.K."/>
        </authorList>
    </citation>
    <scope>NUCLEOTIDE SEQUENCE [LARGE SCALE GENOMIC DNA]</scope>
    <source>
        <strain evidence="4">PB2801</strain>
    </source>
</reference>
<keyword evidence="4" id="KW-1185">Reference proteome</keyword>
<gene>
    <name evidence="3" type="ORF">CAEBREN_31102</name>
</gene>
<dbReference type="STRING" id="135651.G0NVC3"/>
<evidence type="ECO:0000313" key="4">
    <source>
        <dbReference type="Proteomes" id="UP000008068"/>
    </source>
</evidence>
<dbReference type="eggNOG" id="KOG4729">
    <property type="taxonomic scope" value="Eukaryota"/>
</dbReference>
<name>G0NVC3_CAEBE</name>
<keyword evidence="2" id="KW-0732">Signal</keyword>
<dbReference type="EMBL" id="GL379956">
    <property type="protein sequence ID" value="EGT38367.1"/>
    <property type="molecule type" value="Genomic_DNA"/>
</dbReference>
<protein>
    <submittedName>
        <fullName evidence="3">Uncharacterized protein</fullName>
    </submittedName>
</protein>